<keyword evidence="1" id="KW-0547">Nucleotide-binding</keyword>
<dbReference type="STRING" id="2903.R1E7M7"/>
<dbReference type="Gene3D" id="1.10.510.10">
    <property type="entry name" value="Transferase(Phosphotransferase) domain 1"/>
    <property type="match status" value="1"/>
</dbReference>
<evidence type="ECO:0000256" key="1">
    <source>
        <dbReference type="ARBA" id="ARBA00022741"/>
    </source>
</evidence>
<dbReference type="SUPFAM" id="SSF56112">
    <property type="entry name" value="Protein kinase-like (PK-like)"/>
    <property type="match status" value="1"/>
</dbReference>
<sequence length="399" mass="42711">MVASPPSSAPSRRCSRHRLFPPPSVAPSPRGSDHGFSPPPPSARRWRITSTKLGTGSFSDGVFSASGGGVEVAVKVVSSMVRGAPNIVNEAEILKRLGPHSNIVAMYAHGYARTIIEGCGGLLSRLPWSYPARVPLDAYCVVLEKVSGGELYDRIARAGRPRPLEEAEARRIFGGIAAAVSHCHAHGIAHLDLKLENILLTESGGVKLIDFGLSHAYRPRGDSRGGYHRETPLQNLVGSSGYAAPEVWFNCGGYDGLTADVWSMGVILYLMLFGFFPFSRDDDAAFADAVNALNEAQRQGRGRSLLVAGSLREPPSPLAVELLDAMLTVKPSRRTKAKAVLGHQWLKRGDSTPLTERSLPAPTTPTKAVRVTEGLAPEGHGSPRSIMEDPFGAGKRKSI</sequence>
<proteinExistence type="predicted"/>
<evidence type="ECO:0000259" key="4">
    <source>
        <dbReference type="PROSITE" id="PS50011"/>
    </source>
</evidence>
<dbReference type="Proteomes" id="UP000013827">
    <property type="component" value="Unassembled WGS sequence"/>
</dbReference>
<dbReference type="Pfam" id="PF00069">
    <property type="entry name" value="Pkinase"/>
    <property type="match status" value="1"/>
</dbReference>
<keyword evidence="6" id="KW-1185">Reference proteome</keyword>
<protein>
    <recommendedName>
        <fullName evidence="4">Protein kinase domain-containing protein</fullName>
    </recommendedName>
</protein>
<organism evidence="5 6">
    <name type="scientific">Emiliania huxleyi (strain CCMP1516)</name>
    <dbReference type="NCBI Taxonomy" id="280463"/>
    <lineage>
        <taxon>Eukaryota</taxon>
        <taxon>Haptista</taxon>
        <taxon>Haptophyta</taxon>
        <taxon>Prymnesiophyceae</taxon>
        <taxon>Isochrysidales</taxon>
        <taxon>Noelaerhabdaceae</taxon>
        <taxon>Emiliania</taxon>
    </lineage>
</organism>
<accession>A0A0D3JGX0</accession>
<dbReference type="KEGG" id="ehx:EMIHUDRAFT_432027"/>
<dbReference type="GO" id="GO:0005737">
    <property type="term" value="C:cytoplasm"/>
    <property type="evidence" value="ECO:0007669"/>
    <property type="project" value="TreeGrafter"/>
</dbReference>
<name>A0A0D3JGX0_EMIH1</name>
<dbReference type="PANTHER" id="PTHR24346:SF30">
    <property type="entry name" value="MATERNAL EMBRYONIC LEUCINE ZIPPER KINASE"/>
    <property type="match status" value="1"/>
</dbReference>
<dbReference type="GeneID" id="17268302"/>
<dbReference type="GO" id="GO:0035556">
    <property type="term" value="P:intracellular signal transduction"/>
    <property type="evidence" value="ECO:0007669"/>
    <property type="project" value="TreeGrafter"/>
</dbReference>
<evidence type="ECO:0000256" key="3">
    <source>
        <dbReference type="SAM" id="MobiDB-lite"/>
    </source>
</evidence>
<dbReference type="PROSITE" id="PS50011">
    <property type="entry name" value="PROTEIN_KINASE_DOM"/>
    <property type="match status" value="1"/>
</dbReference>
<dbReference type="PANTHER" id="PTHR24346">
    <property type="entry name" value="MAP/MICROTUBULE AFFINITY-REGULATING KINASE"/>
    <property type="match status" value="1"/>
</dbReference>
<dbReference type="GO" id="GO:0005524">
    <property type="term" value="F:ATP binding"/>
    <property type="evidence" value="ECO:0007669"/>
    <property type="project" value="UniProtKB-KW"/>
</dbReference>
<dbReference type="InterPro" id="IPR011009">
    <property type="entry name" value="Kinase-like_dom_sf"/>
</dbReference>
<dbReference type="PaxDb" id="2903-EOD22755"/>
<feature type="region of interest" description="Disordered" evidence="3">
    <location>
        <begin position="373"/>
        <end position="399"/>
    </location>
</feature>
<dbReference type="GO" id="GO:0004674">
    <property type="term" value="F:protein serine/threonine kinase activity"/>
    <property type="evidence" value="ECO:0007669"/>
    <property type="project" value="TreeGrafter"/>
</dbReference>
<dbReference type="AlphaFoldDB" id="A0A0D3JGX0"/>
<dbReference type="PROSITE" id="PS00108">
    <property type="entry name" value="PROTEIN_KINASE_ST"/>
    <property type="match status" value="1"/>
</dbReference>
<dbReference type="EnsemblProtists" id="EOD22755">
    <property type="protein sequence ID" value="EOD22755"/>
    <property type="gene ID" value="EMIHUDRAFT_432027"/>
</dbReference>
<reference evidence="5" key="2">
    <citation type="submission" date="2024-10" db="UniProtKB">
        <authorList>
            <consortium name="EnsemblProtists"/>
        </authorList>
    </citation>
    <scope>IDENTIFICATION</scope>
</reference>
<dbReference type="RefSeq" id="XP_005775184.1">
    <property type="nucleotide sequence ID" value="XM_005775127.1"/>
</dbReference>
<keyword evidence="2" id="KW-0067">ATP-binding</keyword>
<evidence type="ECO:0000313" key="6">
    <source>
        <dbReference type="Proteomes" id="UP000013827"/>
    </source>
</evidence>
<evidence type="ECO:0000313" key="5">
    <source>
        <dbReference type="EnsemblProtists" id="EOD22755"/>
    </source>
</evidence>
<dbReference type="HOGENOM" id="CLU_000288_63_0_1"/>
<dbReference type="InterPro" id="IPR000719">
    <property type="entry name" value="Prot_kinase_dom"/>
</dbReference>
<feature type="compositionally biased region" description="Low complexity" evidence="3">
    <location>
        <begin position="1"/>
        <end position="12"/>
    </location>
</feature>
<dbReference type="InterPro" id="IPR008271">
    <property type="entry name" value="Ser/Thr_kinase_AS"/>
</dbReference>
<dbReference type="SMART" id="SM00220">
    <property type="entry name" value="S_TKc"/>
    <property type="match status" value="1"/>
</dbReference>
<dbReference type="eggNOG" id="KOG0583">
    <property type="taxonomic scope" value="Eukaryota"/>
</dbReference>
<evidence type="ECO:0000256" key="2">
    <source>
        <dbReference type="ARBA" id="ARBA00022840"/>
    </source>
</evidence>
<reference evidence="6" key="1">
    <citation type="journal article" date="2013" name="Nature">
        <title>Pan genome of the phytoplankton Emiliania underpins its global distribution.</title>
        <authorList>
            <person name="Read B.A."/>
            <person name="Kegel J."/>
            <person name="Klute M.J."/>
            <person name="Kuo A."/>
            <person name="Lefebvre S.C."/>
            <person name="Maumus F."/>
            <person name="Mayer C."/>
            <person name="Miller J."/>
            <person name="Monier A."/>
            <person name="Salamov A."/>
            <person name="Young J."/>
            <person name="Aguilar M."/>
            <person name="Claverie J.M."/>
            <person name="Frickenhaus S."/>
            <person name="Gonzalez K."/>
            <person name="Herman E.K."/>
            <person name="Lin Y.C."/>
            <person name="Napier J."/>
            <person name="Ogata H."/>
            <person name="Sarno A.F."/>
            <person name="Shmutz J."/>
            <person name="Schroeder D."/>
            <person name="de Vargas C."/>
            <person name="Verret F."/>
            <person name="von Dassow P."/>
            <person name="Valentin K."/>
            <person name="Van de Peer Y."/>
            <person name="Wheeler G."/>
            <person name="Dacks J.B."/>
            <person name="Delwiche C.F."/>
            <person name="Dyhrman S.T."/>
            <person name="Glockner G."/>
            <person name="John U."/>
            <person name="Richards T."/>
            <person name="Worden A.Z."/>
            <person name="Zhang X."/>
            <person name="Grigoriev I.V."/>
            <person name="Allen A.E."/>
            <person name="Bidle K."/>
            <person name="Borodovsky M."/>
            <person name="Bowler C."/>
            <person name="Brownlee C."/>
            <person name="Cock J.M."/>
            <person name="Elias M."/>
            <person name="Gladyshev V.N."/>
            <person name="Groth M."/>
            <person name="Guda C."/>
            <person name="Hadaegh A."/>
            <person name="Iglesias-Rodriguez M.D."/>
            <person name="Jenkins J."/>
            <person name="Jones B.M."/>
            <person name="Lawson T."/>
            <person name="Leese F."/>
            <person name="Lindquist E."/>
            <person name="Lobanov A."/>
            <person name="Lomsadze A."/>
            <person name="Malik S.B."/>
            <person name="Marsh M.E."/>
            <person name="Mackinder L."/>
            <person name="Mock T."/>
            <person name="Mueller-Roeber B."/>
            <person name="Pagarete A."/>
            <person name="Parker M."/>
            <person name="Probert I."/>
            <person name="Quesneville H."/>
            <person name="Raines C."/>
            <person name="Rensing S.A."/>
            <person name="Riano-Pachon D.M."/>
            <person name="Richier S."/>
            <person name="Rokitta S."/>
            <person name="Shiraiwa Y."/>
            <person name="Soanes D.M."/>
            <person name="van der Giezen M."/>
            <person name="Wahlund T.M."/>
            <person name="Williams B."/>
            <person name="Wilson W."/>
            <person name="Wolfe G."/>
            <person name="Wurch L.L."/>
        </authorList>
    </citation>
    <scope>NUCLEOTIDE SEQUENCE</scope>
</reference>
<dbReference type="FunFam" id="1.10.510.10:FF:000571">
    <property type="entry name" value="Maternal embryonic leucine zipper kinase"/>
    <property type="match status" value="1"/>
</dbReference>
<feature type="region of interest" description="Disordered" evidence="3">
    <location>
        <begin position="1"/>
        <end position="44"/>
    </location>
</feature>
<feature type="domain" description="Protein kinase" evidence="4">
    <location>
        <begin position="47"/>
        <end position="346"/>
    </location>
</feature>